<keyword evidence="2" id="KW-1185">Reference proteome</keyword>
<name>A0A139H5Y2_9PEZI</name>
<gene>
    <name evidence="1" type="ORF">AC578_7647</name>
</gene>
<dbReference type="EMBL" id="LFZN01000131">
    <property type="protein sequence ID" value="KXS97857.1"/>
    <property type="molecule type" value="Genomic_DNA"/>
</dbReference>
<sequence length="156" mass="16982">MATANASATASPATHLNATLIFKAPSLYQLGSHFQLFQQSSPLNDTVGNRLRQEPVFMTGSHQGLIDSLSDGGLRPPGFIFSHAPVTRSPIISWTDNTEAKSTWITNTRNESAIQDLCLDAQQLSNMSIEIKATLRIAPNPDRVPAVTNANMLHER</sequence>
<protein>
    <submittedName>
        <fullName evidence="1">Uncharacterized protein</fullName>
    </submittedName>
</protein>
<dbReference type="Proteomes" id="UP000070133">
    <property type="component" value="Unassembled WGS sequence"/>
</dbReference>
<proteinExistence type="predicted"/>
<evidence type="ECO:0000313" key="2">
    <source>
        <dbReference type="Proteomes" id="UP000070133"/>
    </source>
</evidence>
<dbReference type="OrthoDB" id="10587832at2759"/>
<comment type="caution">
    <text evidence="1">The sequence shown here is derived from an EMBL/GenBank/DDBJ whole genome shotgun (WGS) entry which is preliminary data.</text>
</comment>
<reference evidence="1 2" key="1">
    <citation type="submission" date="2015-07" db="EMBL/GenBank/DDBJ databases">
        <title>Comparative genomics of the Sigatoka disease complex on banana suggests a link between parallel evolutionary changes in Pseudocercospora fijiensis and Pseudocercospora eumusae and increased virulence on the banana host.</title>
        <authorList>
            <person name="Chang T.-C."/>
            <person name="Salvucci A."/>
            <person name="Crous P.W."/>
            <person name="Stergiopoulos I."/>
        </authorList>
    </citation>
    <scope>NUCLEOTIDE SEQUENCE [LARGE SCALE GENOMIC DNA]</scope>
    <source>
        <strain evidence="1 2">CBS 114824</strain>
    </source>
</reference>
<dbReference type="AlphaFoldDB" id="A0A139H5Y2"/>
<accession>A0A139H5Y2</accession>
<evidence type="ECO:0000313" key="1">
    <source>
        <dbReference type="EMBL" id="KXS97857.1"/>
    </source>
</evidence>
<organism evidence="1 2">
    <name type="scientific">Pseudocercospora eumusae</name>
    <dbReference type="NCBI Taxonomy" id="321146"/>
    <lineage>
        <taxon>Eukaryota</taxon>
        <taxon>Fungi</taxon>
        <taxon>Dikarya</taxon>
        <taxon>Ascomycota</taxon>
        <taxon>Pezizomycotina</taxon>
        <taxon>Dothideomycetes</taxon>
        <taxon>Dothideomycetidae</taxon>
        <taxon>Mycosphaerellales</taxon>
        <taxon>Mycosphaerellaceae</taxon>
        <taxon>Pseudocercospora</taxon>
    </lineage>
</organism>